<gene>
    <name evidence="7" type="ORF">DmAi_09070</name>
</gene>
<accession>A0A6V8I5B2</accession>
<dbReference type="SUPFAM" id="SSF56059">
    <property type="entry name" value="Glutathione synthetase ATP-binding domain-like"/>
    <property type="match status" value="1"/>
</dbReference>
<feature type="domain" description="Glutathionylspermidine synthase pre-ATP-grasp-like" evidence="6">
    <location>
        <begin position="15"/>
        <end position="382"/>
    </location>
</feature>
<dbReference type="Gene3D" id="3.30.1490.330">
    <property type="match status" value="1"/>
</dbReference>
<keyword evidence="1" id="KW-0436">Ligase</keyword>
<keyword evidence="2" id="KW-0479">Metal-binding</keyword>
<evidence type="ECO:0000256" key="4">
    <source>
        <dbReference type="ARBA" id="ARBA00022840"/>
    </source>
</evidence>
<dbReference type="InterPro" id="IPR005494">
    <property type="entry name" value="GSPS_pre-ATP-grasp-like_dom"/>
</dbReference>
<dbReference type="GO" id="GO:0005524">
    <property type="term" value="F:ATP binding"/>
    <property type="evidence" value="ECO:0007669"/>
    <property type="project" value="UniProtKB-KW"/>
</dbReference>
<sequence length="406" mass="46337">MPHIRRVPAIARQDWKTQADQIGYGYYRNEDGSEAWRESVRYELDHSALTLIRHTAQTLHQMCLSLVEDIIRQPDGLDTFHIPRSAQDVVRDSWRRQDPFLIGRFDLAWCGGQPRLIEYNADTPATVPESTRMQTLWHQHCGQPQDHAPLEAERLVAYLTTLRQAGRICPTIHIVPYPDNLEDATHALYYSQWAQQAGLTAVVCDLQDLEVSTGGDLLYQGRIIRTMLRMYPWELMFRDPGARHLHTCHCTFLNPPWTALLSNKALLPALWERHPGHPNLLAAGYSPQDVTRHSSGAYVEKPIHARGGENVRMVRGTKTLYAEAGTYNAYPKIYQDFADHRINGVTASIGAWMIGEQFSGLTMRESATPVVSHTSAIVPHIVYKKRKFSYYLEKFLRPSPRTVSSR</sequence>
<dbReference type="OrthoDB" id="9765517at2"/>
<dbReference type="GO" id="GO:0046872">
    <property type="term" value="F:metal ion binding"/>
    <property type="evidence" value="ECO:0007669"/>
    <property type="project" value="UniProtKB-KW"/>
</dbReference>
<dbReference type="Proteomes" id="UP000548726">
    <property type="component" value="Unassembled WGS sequence"/>
</dbReference>
<evidence type="ECO:0000313" key="8">
    <source>
        <dbReference type="Proteomes" id="UP000548726"/>
    </source>
</evidence>
<dbReference type="SUPFAM" id="SSF52440">
    <property type="entry name" value="PreATP-grasp domain"/>
    <property type="match status" value="1"/>
</dbReference>
<keyword evidence="5" id="KW-0460">Magnesium</keyword>
<keyword evidence="4" id="KW-0067">ATP-binding</keyword>
<evidence type="ECO:0000313" key="7">
    <source>
        <dbReference type="EMBL" id="GFE92848.1"/>
    </source>
</evidence>
<evidence type="ECO:0000256" key="1">
    <source>
        <dbReference type="ARBA" id="ARBA00022598"/>
    </source>
</evidence>
<dbReference type="AlphaFoldDB" id="A0A6V8I5B2"/>
<evidence type="ECO:0000256" key="5">
    <source>
        <dbReference type="ARBA" id="ARBA00022842"/>
    </source>
</evidence>
<proteinExistence type="predicted"/>
<organism evidence="7 8">
    <name type="scientific">Acetobacter persici</name>
    <dbReference type="NCBI Taxonomy" id="1076596"/>
    <lineage>
        <taxon>Bacteria</taxon>
        <taxon>Pseudomonadati</taxon>
        <taxon>Pseudomonadota</taxon>
        <taxon>Alphaproteobacteria</taxon>
        <taxon>Acetobacterales</taxon>
        <taxon>Acetobacteraceae</taxon>
        <taxon>Acetobacter</taxon>
    </lineage>
</organism>
<name>A0A6V8I5B2_9PROT</name>
<keyword evidence="8" id="KW-1185">Reference proteome</keyword>
<reference evidence="7 8" key="1">
    <citation type="journal article" date="2020" name="Cell Rep.">
        <title>Local necrotic cells trigger systemic immune activation via gut microbiome dysbiosis in Drosophila.</title>
        <authorList>
            <person name="Kosakamoto H."/>
            <person name="Yamauchi T."/>
            <person name="Akuzawa-Tokita Y."/>
            <person name="Nishimura K."/>
            <person name="Soga T."/>
            <person name="Murakami T."/>
            <person name="Mori H."/>
            <person name="Yamamoto K."/>
            <person name="Miyazaki R."/>
            <person name="Koto A."/>
            <person name="Miura M."/>
            <person name="Obata F."/>
        </authorList>
    </citation>
    <scope>NUCLEOTIDE SEQUENCE [LARGE SCALE GENOMIC DNA]</scope>
    <source>
        <strain evidence="7 8">Ai</strain>
    </source>
</reference>
<dbReference type="Pfam" id="PF03738">
    <property type="entry name" value="GSP_synth"/>
    <property type="match status" value="1"/>
</dbReference>
<protein>
    <recommendedName>
        <fullName evidence="6">Glutathionylspermidine synthase pre-ATP-grasp-like domain-containing protein</fullName>
    </recommendedName>
</protein>
<evidence type="ECO:0000256" key="3">
    <source>
        <dbReference type="ARBA" id="ARBA00022741"/>
    </source>
</evidence>
<comment type="caution">
    <text evidence="7">The sequence shown here is derived from an EMBL/GenBank/DDBJ whole genome shotgun (WGS) entry which is preliminary data.</text>
</comment>
<dbReference type="EMBL" id="BLJP01000002">
    <property type="protein sequence ID" value="GFE92848.1"/>
    <property type="molecule type" value="Genomic_DNA"/>
</dbReference>
<keyword evidence="3" id="KW-0547">Nucleotide-binding</keyword>
<dbReference type="GO" id="GO:0016874">
    <property type="term" value="F:ligase activity"/>
    <property type="evidence" value="ECO:0007669"/>
    <property type="project" value="UniProtKB-KW"/>
</dbReference>
<dbReference type="InterPro" id="IPR016185">
    <property type="entry name" value="PreATP-grasp_dom_sf"/>
</dbReference>
<evidence type="ECO:0000259" key="6">
    <source>
        <dbReference type="Pfam" id="PF03738"/>
    </source>
</evidence>
<evidence type="ECO:0000256" key="2">
    <source>
        <dbReference type="ARBA" id="ARBA00022723"/>
    </source>
</evidence>
<dbReference type="RefSeq" id="WP_086655671.1">
    <property type="nucleotide sequence ID" value="NZ_BLJP01000002.1"/>
</dbReference>